<proteinExistence type="inferred from homology"/>
<dbReference type="AlphaFoldDB" id="A0A518C8V8"/>
<keyword evidence="2 4" id="KW-0378">Hydrolase</keyword>
<dbReference type="SUPFAM" id="SSF55909">
    <property type="entry name" value="Pentein"/>
    <property type="match status" value="1"/>
</dbReference>
<accession>A0A518C8V8</accession>
<dbReference type="GO" id="GO:0006527">
    <property type="term" value="P:L-arginine catabolic process"/>
    <property type="evidence" value="ECO:0007669"/>
    <property type="project" value="UniProtKB-UniRule"/>
</dbReference>
<dbReference type="KEGG" id="bvo:Pan97_26910"/>
<sequence length="434" mass="48012">MTTYEVNFDGLIGPTHHYGGLSLGNLASVEHRHAASSPRRAALQGLAKMKRVADLGIPQAFFPPQPRPDLAFLQSQGFTGSTYEIISTAYKSRPDLLSIAYSASAMWTANAATVSPSSDCADGRVHFTPANLQTMPHRALETQPTTRTLRAIFHDASHFVVHDPLPALPDSSDEGAANHTRFCRDYGLPGVELFVYGRDHSDEQSAQRFPARQTRVACEEIATSHGLCSKRCVFARQHPKAIDAGVFHNDVISVGNQSLHLVHQYAFAEQDRVLAELADSFGPDLQQVVISNQELNLSDAVQSYFFNSQLISTGPNQMLLLCPIECSESAAASQLVASLLRADNPIYDCQFVDLRESMQNGGGPACLRLRVVLTEEECAAMPSSVFLTQQRYHELYDWVSRHYRERLTIDDLAEIRLHDEVAIAMHELNEMLGF</sequence>
<evidence type="ECO:0000256" key="3">
    <source>
        <dbReference type="NCBIfam" id="TIGR03241"/>
    </source>
</evidence>
<dbReference type="Proteomes" id="UP000318626">
    <property type="component" value="Chromosome"/>
</dbReference>
<dbReference type="PANTHER" id="PTHR30420">
    <property type="entry name" value="N-SUCCINYLARGININE DIHYDROLASE"/>
    <property type="match status" value="1"/>
</dbReference>
<dbReference type="Pfam" id="PF04996">
    <property type="entry name" value="AstB"/>
    <property type="match status" value="1"/>
</dbReference>
<dbReference type="EC" id="3.5.3.23" evidence="3"/>
<reference evidence="5" key="1">
    <citation type="submission" date="2019-02" db="EMBL/GenBank/DDBJ databases">
        <title>Deep-cultivation of Planctomycetes and their phenomic and genomic characterization uncovers novel biology.</title>
        <authorList>
            <person name="Wiegand S."/>
            <person name="Jogler M."/>
            <person name="Boedeker C."/>
            <person name="Pinto D."/>
            <person name="Vollmers J."/>
            <person name="Rivas-Marin E."/>
            <person name="Kohn T."/>
            <person name="Peeters S.H."/>
            <person name="Heuer A."/>
            <person name="Rast P."/>
            <person name="Oberbeckmann S."/>
            <person name="Bunk B."/>
            <person name="Jeske O."/>
            <person name="Meyerdierks A."/>
            <person name="Storesund J.E."/>
            <person name="Kallscheuer N."/>
            <person name="Luecker S."/>
            <person name="Lage O.M."/>
            <person name="Pohl T."/>
            <person name="Merkel B.J."/>
            <person name="Hornburger P."/>
            <person name="Mueller R.-W."/>
            <person name="Bruemmer F."/>
            <person name="Labrenz M."/>
            <person name="Spormann A.M."/>
            <person name="Op den Camp H."/>
            <person name="Overmann J."/>
            <person name="Amann R."/>
            <person name="Jetten M.S.M."/>
            <person name="Mascher T."/>
            <person name="Medema M.H."/>
            <person name="Devos D.P."/>
            <person name="Kaster A.-K."/>
            <person name="Ovreas L."/>
            <person name="Rohde M."/>
            <person name="Galperin M.Y."/>
            <person name="Jogler C."/>
        </authorList>
    </citation>
    <scope>NUCLEOTIDE SEQUENCE [LARGE SCALE GENOMIC DNA]</scope>
    <source>
        <strain evidence="5">Pan97</strain>
    </source>
</reference>
<dbReference type="OrthoDB" id="248552at2"/>
<dbReference type="NCBIfam" id="NF009789">
    <property type="entry name" value="PRK13281.1"/>
    <property type="match status" value="1"/>
</dbReference>
<evidence type="ECO:0000256" key="1">
    <source>
        <dbReference type="ARBA" id="ARBA00022503"/>
    </source>
</evidence>
<dbReference type="InterPro" id="IPR007079">
    <property type="entry name" value="SuccinylArg_d-Hdrlase_AstB"/>
</dbReference>
<protein>
    <recommendedName>
        <fullName evidence="3">N-succinylarginine dihydrolase</fullName>
        <ecNumber evidence="3">3.5.3.23</ecNumber>
    </recommendedName>
</protein>
<organism evidence="4 5">
    <name type="scientific">Bremerella volcania</name>
    <dbReference type="NCBI Taxonomy" id="2527984"/>
    <lineage>
        <taxon>Bacteria</taxon>
        <taxon>Pseudomonadati</taxon>
        <taxon>Planctomycetota</taxon>
        <taxon>Planctomycetia</taxon>
        <taxon>Pirellulales</taxon>
        <taxon>Pirellulaceae</taxon>
        <taxon>Bremerella</taxon>
    </lineage>
</organism>
<dbReference type="Gene3D" id="3.75.10.20">
    <property type="entry name" value="Succinylarginine dihydrolase"/>
    <property type="match status" value="1"/>
</dbReference>
<dbReference type="HAMAP" id="MF_01172">
    <property type="entry name" value="AstB"/>
    <property type="match status" value="1"/>
</dbReference>
<dbReference type="PANTHER" id="PTHR30420:SF2">
    <property type="entry name" value="N-SUCCINYLARGININE DIHYDROLASE"/>
    <property type="match status" value="1"/>
</dbReference>
<dbReference type="InterPro" id="IPR037031">
    <property type="entry name" value="AstB_sf"/>
</dbReference>
<name>A0A518C8V8_9BACT</name>
<keyword evidence="1" id="KW-0056">Arginine metabolism</keyword>
<dbReference type="NCBIfam" id="TIGR03241">
    <property type="entry name" value="arg_catab_astB"/>
    <property type="match status" value="1"/>
</dbReference>
<evidence type="ECO:0000313" key="5">
    <source>
        <dbReference type="Proteomes" id="UP000318626"/>
    </source>
</evidence>
<dbReference type="GO" id="GO:0009015">
    <property type="term" value="F:N-succinylarginine dihydrolase activity"/>
    <property type="evidence" value="ECO:0007669"/>
    <property type="project" value="UniProtKB-UniRule"/>
</dbReference>
<dbReference type="EMBL" id="CP036289">
    <property type="protein sequence ID" value="QDU75657.1"/>
    <property type="molecule type" value="Genomic_DNA"/>
</dbReference>
<gene>
    <name evidence="4" type="primary">astB</name>
    <name evidence="4" type="ORF">Pan97_26910</name>
</gene>
<evidence type="ECO:0000313" key="4">
    <source>
        <dbReference type="EMBL" id="QDU75657.1"/>
    </source>
</evidence>
<keyword evidence="5" id="KW-1185">Reference proteome</keyword>
<dbReference type="RefSeq" id="WP_144973207.1">
    <property type="nucleotide sequence ID" value="NZ_CP036289.1"/>
</dbReference>
<evidence type="ECO:0000256" key="2">
    <source>
        <dbReference type="ARBA" id="ARBA00022801"/>
    </source>
</evidence>